<reference evidence="2" key="1">
    <citation type="journal article" date="2019" name="Sci. Rep.">
        <title>Draft genome of Tanacetum cinerariifolium, the natural source of mosquito coil.</title>
        <authorList>
            <person name="Yamashiro T."/>
            <person name="Shiraishi A."/>
            <person name="Satake H."/>
            <person name="Nakayama K."/>
        </authorList>
    </citation>
    <scope>NUCLEOTIDE SEQUENCE</scope>
</reference>
<comment type="caution">
    <text evidence="2">The sequence shown here is derived from an EMBL/GenBank/DDBJ whole genome shotgun (WGS) entry which is preliminary data.</text>
</comment>
<dbReference type="Pfam" id="PF13976">
    <property type="entry name" value="gag_pre-integrs"/>
    <property type="match status" value="1"/>
</dbReference>
<dbReference type="AlphaFoldDB" id="A0A6L2LIG9"/>
<dbReference type="EMBL" id="BKCJ010004324">
    <property type="protein sequence ID" value="GEU60372.1"/>
    <property type="molecule type" value="Genomic_DNA"/>
</dbReference>
<sequence>MRDGKWTRPAGFEFARENLQSRVKEEDSFTDFEDQSLHVLGPSRLCAQAQSRDDMLFHKQAYMRYTQLVFCKLFGMPRERHLACPTKMHGSLLLSFQEGSKSGKENFQKFANYSSVICGERLRFHPFRQVVDSYDTEDLYLVIKPSPVPHAFLTSQYTWHQRLGHPKSKVLRHILSSNSISCNKEKPPILCHACQLGKHVRLPFKEFSMTNIGSLNYLLGISVTPDSLGMFLSQCKYAYDILERVLMVSCNSSKTPVDTESKLGDHGDLVCLYIHDPQEPHFLALKRILRYVRDAKYRGVANAVAETCWLRNLLRKLHTPLSFATLVYCDNVSAICLSFNTIQHQPTKHIEIDIHFVQDLVAAGEVRVLHV</sequence>
<gene>
    <name evidence="2" type="ORF">Tci_032350</name>
</gene>
<dbReference type="InterPro" id="IPR025724">
    <property type="entry name" value="GAG-pre-integrase_dom"/>
</dbReference>
<evidence type="ECO:0000259" key="1">
    <source>
        <dbReference type="Pfam" id="PF13976"/>
    </source>
</evidence>
<accession>A0A6L2LIG9</accession>
<name>A0A6L2LIG9_TANCI</name>
<feature type="domain" description="GAG-pre-integrase" evidence="1">
    <location>
        <begin position="155"/>
        <end position="199"/>
    </location>
</feature>
<protein>
    <submittedName>
        <fullName evidence="2">Ribonuclease H-like domain-containing protein</fullName>
    </submittedName>
</protein>
<evidence type="ECO:0000313" key="2">
    <source>
        <dbReference type="EMBL" id="GEU60372.1"/>
    </source>
</evidence>
<dbReference type="CDD" id="cd09272">
    <property type="entry name" value="RNase_HI_RT_Ty1"/>
    <property type="match status" value="1"/>
</dbReference>
<dbReference type="PANTHER" id="PTHR11439">
    <property type="entry name" value="GAG-POL-RELATED RETROTRANSPOSON"/>
    <property type="match status" value="1"/>
</dbReference>
<proteinExistence type="predicted"/>
<organism evidence="2">
    <name type="scientific">Tanacetum cinerariifolium</name>
    <name type="common">Dalmatian daisy</name>
    <name type="synonym">Chrysanthemum cinerariifolium</name>
    <dbReference type="NCBI Taxonomy" id="118510"/>
    <lineage>
        <taxon>Eukaryota</taxon>
        <taxon>Viridiplantae</taxon>
        <taxon>Streptophyta</taxon>
        <taxon>Embryophyta</taxon>
        <taxon>Tracheophyta</taxon>
        <taxon>Spermatophyta</taxon>
        <taxon>Magnoliopsida</taxon>
        <taxon>eudicotyledons</taxon>
        <taxon>Gunneridae</taxon>
        <taxon>Pentapetalae</taxon>
        <taxon>asterids</taxon>
        <taxon>campanulids</taxon>
        <taxon>Asterales</taxon>
        <taxon>Asteraceae</taxon>
        <taxon>Asteroideae</taxon>
        <taxon>Anthemideae</taxon>
        <taxon>Anthemidinae</taxon>
        <taxon>Tanacetum</taxon>
    </lineage>
</organism>
<dbReference type="PANTHER" id="PTHR11439:SF524">
    <property type="entry name" value="RNA-DIRECTED DNA POLYMERASE, PROTEIN KINASE RLK-PELLE-DLSV FAMILY"/>
    <property type="match status" value="1"/>
</dbReference>